<dbReference type="CDD" id="cd16429">
    <property type="entry name" value="VirB10"/>
    <property type="match status" value="1"/>
</dbReference>
<keyword evidence="4" id="KW-0812">Transmembrane</keyword>
<feature type="coiled-coil region" evidence="7">
    <location>
        <begin position="318"/>
        <end position="345"/>
    </location>
</feature>
<dbReference type="AlphaFoldDB" id="A0A1M7ILH5"/>
<feature type="region of interest" description="Disordered" evidence="8">
    <location>
        <begin position="396"/>
        <end position="422"/>
    </location>
</feature>
<dbReference type="SUPFAM" id="SSF109709">
    <property type="entry name" value="KorB DNA-binding domain-like"/>
    <property type="match status" value="1"/>
</dbReference>
<name>A0A1M7ILH5_9RHOB</name>
<dbReference type="GO" id="GO:0007059">
    <property type="term" value="P:chromosome segregation"/>
    <property type="evidence" value="ECO:0007669"/>
    <property type="project" value="TreeGrafter"/>
</dbReference>
<dbReference type="GO" id="GO:0005694">
    <property type="term" value="C:chromosome"/>
    <property type="evidence" value="ECO:0007669"/>
    <property type="project" value="TreeGrafter"/>
</dbReference>
<evidence type="ECO:0000256" key="3">
    <source>
        <dbReference type="ARBA" id="ARBA00010265"/>
    </source>
</evidence>
<dbReference type="PANTHER" id="PTHR33375">
    <property type="entry name" value="CHROMOSOME-PARTITIONING PROTEIN PARB-RELATED"/>
    <property type="match status" value="1"/>
</dbReference>
<comment type="similarity">
    <text evidence="2">Belongs to the ParB family.</text>
</comment>
<dbReference type="FunFam" id="3.90.1530.30:FF:000002">
    <property type="entry name" value="Chromosome partitioning protein ParB"/>
    <property type="match status" value="1"/>
</dbReference>
<protein>
    <submittedName>
        <fullName evidence="9">Chromosome partitioning protein, ParB family</fullName>
    </submittedName>
</protein>
<keyword evidence="5" id="KW-1133">Transmembrane helix</keyword>
<dbReference type="Gene3D" id="1.10.10.2830">
    <property type="match status" value="1"/>
</dbReference>
<dbReference type="InterPro" id="IPR005498">
    <property type="entry name" value="T4SS_VirB10/TraB/TrbI"/>
</dbReference>
<dbReference type="FunFam" id="1.10.10.2830:FF:000001">
    <property type="entry name" value="Chromosome partitioning protein ParB"/>
    <property type="match status" value="1"/>
</dbReference>
<evidence type="ECO:0000256" key="4">
    <source>
        <dbReference type="ARBA" id="ARBA00022692"/>
    </source>
</evidence>
<dbReference type="Gene3D" id="2.40.128.260">
    <property type="entry name" value="Type IV secretion system, VirB10/TraB/TrbI"/>
    <property type="match status" value="1"/>
</dbReference>
<evidence type="ECO:0000256" key="6">
    <source>
        <dbReference type="ARBA" id="ARBA00023136"/>
    </source>
</evidence>
<organism evidence="9 10">
    <name type="scientific">Paracoccus solventivorans</name>
    <dbReference type="NCBI Taxonomy" id="53463"/>
    <lineage>
        <taxon>Bacteria</taxon>
        <taxon>Pseudomonadati</taxon>
        <taxon>Pseudomonadota</taxon>
        <taxon>Alphaproteobacteria</taxon>
        <taxon>Rhodobacterales</taxon>
        <taxon>Paracoccaceae</taxon>
        <taxon>Paracoccus</taxon>
    </lineage>
</organism>
<dbReference type="Proteomes" id="UP000184444">
    <property type="component" value="Unassembled WGS sequence"/>
</dbReference>
<evidence type="ECO:0000256" key="1">
    <source>
        <dbReference type="ARBA" id="ARBA00004167"/>
    </source>
</evidence>
<keyword evidence="7" id="KW-0175">Coiled coil</keyword>
<accession>A0A1M7ILH5</accession>
<dbReference type="OrthoDB" id="9813122at2"/>
<reference evidence="10" key="1">
    <citation type="submission" date="2016-11" db="EMBL/GenBank/DDBJ databases">
        <authorList>
            <person name="Varghese N."/>
            <person name="Submissions S."/>
        </authorList>
    </citation>
    <scope>NUCLEOTIDE SEQUENCE [LARGE SCALE GENOMIC DNA]</scope>
    <source>
        <strain evidence="10">DSM 6637</strain>
    </source>
</reference>
<dbReference type="PANTHER" id="PTHR33375:SF7">
    <property type="entry name" value="CHROMOSOME 2-PARTITIONING PROTEIN PARB-RELATED"/>
    <property type="match status" value="1"/>
</dbReference>
<dbReference type="GO" id="GO:0016020">
    <property type="term" value="C:membrane"/>
    <property type="evidence" value="ECO:0007669"/>
    <property type="project" value="UniProtKB-SubCell"/>
</dbReference>
<evidence type="ECO:0000313" key="10">
    <source>
        <dbReference type="Proteomes" id="UP000184444"/>
    </source>
</evidence>
<dbReference type="SUPFAM" id="SSF110849">
    <property type="entry name" value="ParB/Sulfiredoxin"/>
    <property type="match status" value="1"/>
</dbReference>
<dbReference type="InterPro" id="IPR036086">
    <property type="entry name" value="ParB/Sulfiredoxin_sf"/>
</dbReference>
<keyword evidence="6" id="KW-0472">Membrane</keyword>
<comment type="subcellular location">
    <subcellularLocation>
        <location evidence="1">Membrane</location>
        <topology evidence="1">Single-pass membrane protein</topology>
    </subcellularLocation>
</comment>
<evidence type="ECO:0000256" key="8">
    <source>
        <dbReference type="SAM" id="MobiDB-lite"/>
    </source>
</evidence>
<dbReference type="EMBL" id="FRCK01000009">
    <property type="protein sequence ID" value="SHM41664.1"/>
    <property type="molecule type" value="Genomic_DNA"/>
</dbReference>
<sequence>MAKAARKKPVAPMIVFSRARDIPFNRIRLSDSNVRETDVEAGLDELTHDIDRREDLVQGLNVRAILDEDGNETGDFETPAGGRRYRSIARLVEAGRFPADGLVPCIVKKADAKTSAVDDSLAENLLRLALHPLDQFKAFKRMFDMGMSKEEIADAWRTTPRYIMQRLRLATVAPALHDAYARNEMTLAMLEAFTVNPDHERQQQVWERISTSWQKEPWHIRNMLTETTVPAADKRARFVGIDAYEAAGGPVLRDLFSEENGGWLQDVTLLDRLVDEKLRTVADEIAGQGWKWIDAAVELPYGHTNGLRRLVGVTQELTDEERATREALRDEYDELEAQYAEAQDLPDEVDQRLGEIEAELDAFENRPISFAPEDIARAGVFVSIGREGELIVSPGYVRPEDEQPETVDGEDAGEGADPSGPDAVQRAVITVGGEPVPDADEEEDDAVKPLPERLVTDLTAWRTLALRNALAENPRVAMTALLHKLVLDTFERTATSGTSLYAAVRHIYLPTDATGLADSAAAKMIDERADAWRGDIPTGDDDRLWDWIDGLDDASRLALLAHCVSFGVNALYERPNPYSGNGISQHGLDRRMAEAERLAQATGLDLVEAGWRPMPGLAGLGLGGQPDGQNRHTAFLNGPVDRQTVAPDRVTPPHSPWILQAGAVIPAALITGIRSDLPGQITAQVTENVYDSPTGSLLLIPQGTRIIGQYDDGVTFGQRRVLLVWNRLILPGGRSIILERLPGADASGYAGLEDGVDYHWWDLMKAAGLSTLLAVGTELATSDEDRLIRAIRDGAQDTVNQAGQQIVQRQLQVAPTLTIRPGFPVRIIVTRDLVFEPAGG</sequence>
<dbReference type="InterPro" id="IPR050336">
    <property type="entry name" value="Chromosome_partition/occlusion"/>
</dbReference>
<evidence type="ECO:0000256" key="7">
    <source>
        <dbReference type="SAM" id="Coils"/>
    </source>
</evidence>
<dbReference type="Pfam" id="PF03743">
    <property type="entry name" value="TrbI"/>
    <property type="match status" value="1"/>
</dbReference>
<feature type="compositionally biased region" description="Acidic residues" evidence="8">
    <location>
        <begin position="402"/>
        <end position="414"/>
    </location>
</feature>
<dbReference type="STRING" id="53463.SAMN05444389_1095"/>
<evidence type="ECO:0000256" key="2">
    <source>
        <dbReference type="ARBA" id="ARBA00006295"/>
    </source>
</evidence>
<comment type="similarity">
    <text evidence="3">Belongs to the TrbI/VirB10 family.</text>
</comment>
<keyword evidence="10" id="KW-1185">Reference proteome</keyword>
<proteinExistence type="inferred from homology"/>
<gene>
    <name evidence="9" type="ORF">SAMN05444389_1095</name>
</gene>
<dbReference type="InterPro" id="IPR042217">
    <property type="entry name" value="T4SS_VirB10/TrbI"/>
</dbReference>
<evidence type="ECO:0000256" key="5">
    <source>
        <dbReference type="ARBA" id="ARBA00022989"/>
    </source>
</evidence>
<evidence type="ECO:0000313" key="9">
    <source>
        <dbReference type="EMBL" id="SHM41664.1"/>
    </source>
</evidence>